<keyword evidence="3" id="KW-1185">Reference proteome</keyword>
<feature type="compositionally biased region" description="Basic and acidic residues" evidence="1">
    <location>
        <begin position="3607"/>
        <end position="3625"/>
    </location>
</feature>
<feature type="region of interest" description="Disordered" evidence="1">
    <location>
        <begin position="958"/>
        <end position="980"/>
    </location>
</feature>
<feature type="region of interest" description="Disordered" evidence="1">
    <location>
        <begin position="1108"/>
        <end position="1153"/>
    </location>
</feature>
<feature type="region of interest" description="Disordered" evidence="1">
    <location>
        <begin position="486"/>
        <end position="575"/>
    </location>
</feature>
<feature type="region of interest" description="Disordered" evidence="1">
    <location>
        <begin position="3175"/>
        <end position="3317"/>
    </location>
</feature>
<feature type="compositionally biased region" description="Polar residues" evidence="1">
    <location>
        <begin position="2923"/>
        <end position="2953"/>
    </location>
</feature>
<feature type="compositionally biased region" description="Basic and acidic residues" evidence="1">
    <location>
        <begin position="2263"/>
        <end position="2286"/>
    </location>
</feature>
<feature type="compositionally biased region" description="Basic and acidic residues" evidence="1">
    <location>
        <begin position="3376"/>
        <end position="3387"/>
    </location>
</feature>
<evidence type="ECO:0000313" key="3">
    <source>
        <dbReference type="Proteomes" id="UP000735302"/>
    </source>
</evidence>
<feature type="region of interest" description="Disordered" evidence="1">
    <location>
        <begin position="2538"/>
        <end position="2585"/>
    </location>
</feature>
<feature type="compositionally biased region" description="Basic residues" evidence="1">
    <location>
        <begin position="2233"/>
        <end position="2244"/>
    </location>
</feature>
<feature type="compositionally biased region" description="Basic and acidic residues" evidence="1">
    <location>
        <begin position="2557"/>
        <end position="2569"/>
    </location>
</feature>
<dbReference type="Proteomes" id="UP000735302">
    <property type="component" value="Unassembled WGS sequence"/>
</dbReference>
<feature type="compositionally biased region" description="Polar residues" evidence="1">
    <location>
        <begin position="970"/>
        <end position="980"/>
    </location>
</feature>
<feature type="compositionally biased region" description="Basic and acidic residues" evidence="1">
    <location>
        <begin position="2305"/>
        <end position="2317"/>
    </location>
</feature>
<feature type="compositionally biased region" description="Basic and acidic residues" evidence="1">
    <location>
        <begin position="2173"/>
        <end position="2182"/>
    </location>
</feature>
<gene>
    <name evidence="2" type="ORF">PoB_002586300</name>
</gene>
<feature type="compositionally biased region" description="Basic and acidic residues" evidence="1">
    <location>
        <begin position="3585"/>
        <end position="3594"/>
    </location>
</feature>
<feature type="region of interest" description="Disordered" evidence="1">
    <location>
        <begin position="255"/>
        <end position="276"/>
    </location>
</feature>
<reference evidence="2 3" key="1">
    <citation type="journal article" date="2021" name="Elife">
        <title>Chloroplast acquisition without the gene transfer in kleptoplastic sea slugs, Plakobranchus ocellatus.</title>
        <authorList>
            <person name="Maeda T."/>
            <person name="Takahashi S."/>
            <person name="Yoshida T."/>
            <person name="Shimamura S."/>
            <person name="Takaki Y."/>
            <person name="Nagai Y."/>
            <person name="Toyoda A."/>
            <person name="Suzuki Y."/>
            <person name="Arimoto A."/>
            <person name="Ishii H."/>
            <person name="Satoh N."/>
            <person name="Nishiyama T."/>
            <person name="Hasebe M."/>
            <person name="Maruyama T."/>
            <person name="Minagawa J."/>
            <person name="Obokata J."/>
            <person name="Shigenobu S."/>
        </authorList>
    </citation>
    <scope>NUCLEOTIDE SEQUENCE [LARGE SCALE GENOMIC DNA]</scope>
</reference>
<feature type="compositionally biased region" description="Polar residues" evidence="1">
    <location>
        <begin position="2190"/>
        <end position="2202"/>
    </location>
</feature>
<feature type="region of interest" description="Disordered" evidence="1">
    <location>
        <begin position="2043"/>
        <end position="2317"/>
    </location>
</feature>
<feature type="compositionally biased region" description="Basic residues" evidence="1">
    <location>
        <begin position="3597"/>
        <end position="3606"/>
    </location>
</feature>
<feature type="compositionally biased region" description="Basic residues" evidence="1">
    <location>
        <begin position="1991"/>
        <end position="2000"/>
    </location>
</feature>
<feature type="compositionally biased region" description="Basic and acidic residues" evidence="1">
    <location>
        <begin position="3277"/>
        <end position="3298"/>
    </location>
</feature>
<organism evidence="2 3">
    <name type="scientific">Plakobranchus ocellatus</name>
    <dbReference type="NCBI Taxonomy" id="259542"/>
    <lineage>
        <taxon>Eukaryota</taxon>
        <taxon>Metazoa</taxon>
        <taxon>Spiralia</taxon>
        <taxon>Lophotrochozoa</taxon>
        <taxon>Mollusca</taxon>
        <taxon>Gastropoda</taxon>
        <taxon>Heterobranchia</taxon>
        <taxon>Euthyneura</taxon>
        <taxon>Panpulmonata</taxon>
        <taxon>Sacoglossa</taxon>
        <taxon>Placobranchoidea</taxon>
        <taxon>Plakobranchidae</taxon>
        <taxon>Plakobranchus</taxon>
    </lineage>
</organism>
<feature type="compositionally biased region" description="Basic and acidic residues" evidence="1">
    <location>
        <begin position="2811"/>
        <end position="2825"/>
    </location>
</feature>
<feature type="compositionally biased region" description="Polar residues" evidence="1">
    <location>
        <begin position="1899"/>
        <end position="1908"/>
    </location>
</feature>
<feature type="region of interest" description="Disordered" evidence="1">
    <location>
        <begin position="1012"/>
        <end position="1065"/>
    </location>
</feature>
<feature type="compositionally biased region" description="Basic and acidic residues" evidence="1">
    <location>
        <begin position="3344"/>
        <end position="3363"/>
    </location>
</feature>
<feature type="compositionally biased region" description="Basic and acidic residues" evidence="1">
    <location>
        <begin position="1014"/>
        <end position="1028"/>
    </location>
</feature>
<feature type="region of interest" description="Disordered" evidence="1">
    <location>
        <begin position="31"/>
        <end position="165"/>
    </location>
</feature>
<feature type="region of interest" description="Disordered" evidence="1">
    <location>
        <begin position="756"/>
        <end position="806"/>
    </location>
</feature>
<feature type="compositionally biased region" description="Basic residues" evidence="1">
    <location>
        <begin position="50"/>
        <end position="61"/>
    </location>
</feature>
<proteinExistence type="predicted"/>
<feature type="region of interest" description="Disordered" evidence="1">
    <location>
        <begin position="1165"/>
        <end position="1205"/>
    </location>
</feature>
<feature type="compositionally biased region" description="Basic and acidic residues" evidence="1">
    <location>
        <begin position="546"/>
        <end position="573"/>
    </location>
</feature>
<name>A0AAV3ZY26_9GAST</name>
<feature type="compositionally biased region" description="Basic and acidic residues" evidence="1">
    <location>
        <begin position="1517"/>
        <end position="1528"/>
    </location>
</feature>
<feature type="region of interest" description="Disordered" evidence="1">
    <location>
        <begin position="3571"/>
        <end position="3625"/>
    </location>
</feature>
<feature type="compositionally biased region" description="Low complexity" evidence="1">
    <location>
        <begin position="94"/>
        <end position="109"/>
    </location>
</feature>
<feature type="region of interest" description="Disordered" evidence="1">
    <location>
        <begin position="1789"/>
        <end position="1842"/>
    </location>
</feature>
<feature type="compositionally biased region" description="Low complexity" evidence="1">
    <location>
        <begin position="62"/>
        <end position="85"/>
    </location>
</feature>
<feature type="compositionally biased region" description="Low complexity" evidence="1">
    <location>
        <begin position="2058"/>
        <end position="2076"/>
    </location>
</feature>
<dbReference type="EMBL" id="BLXT01002992">
    <property type="protein sequence ID" value="GFN99357.1"/>
    <property type="molecule type" value="Genomic_DNA"/>
</dbReference>
<feature type="compositionally biased region" description="Basic and acidic residues" evidence="1">
    <location>
        <begin position="2788"/>
        <end position="2801"/>
    </location>
</feature>
<evidence type="ECO:0000256" key="1">
    <source>
        <dbReference type="SAM" id="MobiDB-lite"/>
    </source>
</evidence>
<evidence type="ECO:0000313" key="2">
    <source>
        <dbReference type="EMBL" id="GFN99357.1"/>
    </source>
</evidence>
<feature type="region of interest" description="Disordered" evidence="1">
    <location>
        <begin position="2921"/>
        <end position="2953"/>
    </location>
</feature>
<feature type="compositionally biased region" description="Polar residues" evidence="1">
    <location>
        <begin position="1819"/>
        <end position="1833"/>
    </location>
</feature>
<feature type="compositionally biased region" description="Polar residues" evidence="1">
    <location>
        <begin position="1108"/>
        <end position="1117"/>
    </location>
</feature>
<sequence length="3625" mass="403052">MEKEDEDAVNCPTDITLSFQAEDLFNLSLDTSQMSEVMARSTSEHSERRSSKKRQQCKQKQQRPQPKEQQQQQQQHQQVSPQQENQEQHEPEHQQQVQHSQQQQQTQRQDPLAPRTTTGSKKSGMSKHKYPHNAEESGARSSRKKYSHQGGSEQTTKSRTTQLTPAQREYWQKKLPQGFDYYLSRIAFAVVEAQPTDVVGELATLPKKTYLEKLHQRKFGWSGGMTGSSEILNESHKADAWRVTELDPPTIHSDTAGLFATGGEESEGRGGDESTLSQQTWFTAEQQTASEHALWQQNDIIRKSPDCKRKTTNVERKLCQDFSAPLERGKRSNSSCSLASSLEPDEVFQEGGSDIGLRRSAFTLAQEQNLLEGIPMVETQVQESLFRESSKVSVTISSLRQPVKEKCNKEANSVEESVVDEAKEKDLSGRCDLECPFERNVFSEPSHVAERHDTNGICMEGDGTGFQINLGTIGGVPFQISLLPKDHEASQSGDSESLWREGESSIETDTLEEKPSSANHSESEPAISNIEIPGVDSPCKEACIQNKRDEVVHPKEIKKEDGDSEQKHSEESHTAQVFVKVRERIEQFQNSANTRNKFSDGKPSRGLSLQGAKPGQFSNKASSALDKNLHNQPKQVIENGTEQAGTSNDSTEQPTERLRMLDARLPINATGSSGQGIGFTAQRAGSSGTSATKSLEKVDSGPLGMYGSSTRTARAAFLYWWTKAVGGHQVKHGVFKVHKKGECSRGTKFRKCDRVEKETEGLQERTGAEKLQTGEKEVSRETNKLEKSRKNGLPEKDQTDEKTDGEEVVGTIHEYVPNSNQIYAKGLEERIVQKSFTDDSTIEEKEENRTAASRRLLHEGAMKENKELFQIEFPKIKECKERLFERGFSLMKGTTQIDNEEELGILNKKSEDTHTSKERTGLIENDIQTFQNSSDLDKNQQPGAGLCTIDALPTQSASVGSKGIQHGNKSDQGFSSNDLSEVSQNDALIPGHNIKQRGEELEKILSTIPRFGKKSTEMSRDLSSELKHSTGSAGSRMGGSDHTKSIEIQTDCNAEDKDRRSDGNDSLCAEQQLEIAVNPKENVCHYEVDKTFAQVVQSPENVQVLDATDSTHQTSKSLHPEVSSKPQSEPSEAIVGTGINPQQDELAPNLGISEDDCPEEIAMRFQSSRQSDDASETQSDPLSKMDVQGLSCSKQKECGKENERNSESYGISHVGLEQMHSCEKDILLASMEREKHAGLETVQSMEHQGYTQWDGKSKMNKESALTWARVFVKEAERVGNEIENILCSRKNEKALSDVDKDAFTRIQSKSLVDGNATLMPLEASFKKADSKTETNFHSHIRIKQESEICSEDADKNYFNKSFPEMHIPGNSRTPPGEEKRDENFQTILSFEGLFDLPKSLLEDVSKAIDELCLIGRDDEIPLVDGDRENGLACFKFIGEGVIFKVQPVVFPQEQISFASEDNTFPEMVSVRESAAEGTSRRVSQCDGELDHKDAAVVSRSRCTNQSRRNAVLSRSLNGKDRESSETHLDLSSLDLDTVSNVKEHSDTSVNTSCNNSEAESTRLRVGIPHFRYKLILDNEANKNSNNRGNGKTGPNCGNGKAYATSCREKYSCTSLKLKPKATFACGIRSCCFKRLTIFTSKLHRSSLYSCRHRDFSNNSNNSAGEFPYPSNKDEKLRSNLMQRKVSCDQKLVAELATLIKYGDKPAQEFRGTGTLLNMFGSDQHLPFSGFNAVPTPFCCSNAMCVKKGPEERAMRPNVDVFRKKNQQPMRWVSKAGGILRISGESQKWFSSESEKETESSSGFLNNNTSSSAVTKSSSQAEVTDTCTSEPQSITTTTWSTGTDTLSKKTFKKEHSKMNNFGTSVKGKFQAKKCLPFRGQSLPRQSPRNFLSPREEDSQRTLASSSVPHSGNDDHSHRKHHSSLVSNQQKIKSFMKRPASPLSPKVEKKEPLPRDISPSLGLESWLTEEKRSQNLLPPPMSDTGQNVDSSKRQRSRSPLRSRSKETLHALEILNLSPLSEISAAELQSPPKTKKVLFLEKVPGPTLVTNDREHSPLVVTITLRTPSPRPSPSKSRSSTARKHANSPGSTETDCTKKQSFPDPPVSEKRYTIIENPTYTARISSQGDALRRALEIKPSTAKQEEEVTPENGAMQEEKVKPEGEENQGGETMKANTAKEEIKEPAENAAYTLQAHNPLSKAGNTSEKAEGQRLTSPKPLKKNPELNSELEQEARKPRFAAKKQRKPPGKYLSETVYVASVSPKRISRVETEGQKDKPRSPKWFKDHQDSSHTSTKAQDLLNGRLKWPSCKDKNKNKAHQERRIITKDMRSSVEKQTTSYNTKRFFGGDDTQSKDINRIFQYGENCSLEKYKKSKVSIKNPSTEVTINGKASVEHRELSINNLDVSSRRNLGPVVNAKDRAHITAKVDARNDDEYVNTGNDEAEVDARDNMSRVNYQNEKNRPERGYIDNKENVHGGENAAVSEQMLPAVLRSIASGEEKEAEKKTPPPLGHTRLSSPTESRRKKIRSECISTPNQGMVVRKTATQSPVKTSPTLSWRAEGLAEERVSPERRWPLQSSPSKVSKRSSRSASTIKSWMNWLGLVGRGSKSEAPPRVNDVASQLVEEKPGRVLEFPLRLHKVRKEVRDDVQEVTRILTLEEPKKNVYVNMTFERTRPITPTITGEYGLSCDTGRLYLTKDTTETILQGNVTPTRRLICEPEAFAGQNLKSSSRQLVLENGSSLVPPPENRILPKGFPLPKMATSAMGDTSQQRDVSNASGLSEDEEDRAANPLQDDRGVGEANRKTGDMMPAAGDPAKPKDRSDKLVVSKSPTELKLEMKSQSRWNDIGPGREDRFYERGSRVRRSASELSAADKEFASEISRSLDSSRDISPALYRRPLVRKMGSVVIIGGAEDWARCIGNASKKSIGKSNEGNSSHYQRNRAPSASQPHNKNNNAGLLRTISSMGGRRRSSLYNDFSECFLASAFCEDWMRNSNNNSGNHWQVGGDRQSIAGKYCEICCCSVCLCESCKRCSVNPSYCGWRRKLEESQFHSGVGARKKRGAALCLGNKEEEEQDLSESSSSYGPVPCKKVVTRNIALSCDTCVSDAEADDMYDEEEPSIGDVTVCPCPAKCPGKRVWTCHLTTKKSDDSCASVAGERRKKRIDMVLVCQCIPDKPVKEVKVDKAAQEIEGPSKEETDKLEEREKAFQTTGSVDETEPFPVPPVRVSEDEDLPSNSRTTQFPEDLAATTPKTPTNTPRSSAAKSRDSFEKAVTFSDISEEESEKRTAKRSDDSGTKESVDEKSSAGSQNKSAEKRHDVSLSSINSHAEAQDFSAGSLTSAGALTLEIYLSEKGDSVGRGDMKRTKYENGSENVETKGALGKVEEERDSSTIKSEEYEMLSRKAAEHVPLDVGLEPPLVDPMKEAEPAPFSSMFSQVGYTSYAGTYGIPLDGGGYIDPSYALVGAETEQVYDAVTPLPPSMIGSADNAFEVGDQGASNTPSSLLDVYDKSQYHVIQMRDTDTGEVRSMPVRRESITVTSFDNTFFNENDLRSHGPRYGQRTHWQTYRKYRGPRRLSSDLLEFESSDEEDSEEKKTVENTRPRAPFRRRRPRGHSIEDLSEHSEHSSKMSED</sequence>
<comment type="caution">
    <text evidence="2">The sequence shown here is derived from an EMBL/GenBank/DDBJ whole genome shotgun (WGS) entry which is preliminary data.</text>
</comment>
<feature type="compositionally biased region" description="Basic and acidic residues" evidence="1">
    <location>
        <begin position="2493"/>
        <end position="2502"/>
    </location>
</feature>
<feature type="region of interest" description="Disordered" evidence="1">
    <location>
        <begin position="1508"/>
        <end position="1528"/>
    </location>
</feature>
<feature type="compositionally biased region" description="Polar residues" evidence="1">
    <location>
        <begin position="149"/>
        <end position="165"/>
    </location>
</feature>
<feature type="compositionally biased region" description="Low complexity" evidence="1">
    <location>
        <begin position="1799"/>
        <end position="1818"/>
    </location>
</feature>
<feature type="compositionally biased region" description="Acidic residues" evidence="1">
    <location>
        <begin position="3574"/>
        <end position="3584"/>
    </location>
</feature>
<feature type="region of interest" description="Disordered" evidence="1">
    <location>
        <begin position="1876"/>
        <end position="2006"/>
    </location>
</feature>
<accession>A0AAV3ZY26</accession>
<feature type="compositionally biased region" description="Polar residues" evidence="1">
    <location>
        <begin position="2760"/>
        <end position="2774"/>
    </location>
</feature>
<feature type="compositionally biased region" description="Polar residues" evidence="1">
    <location>
        <begin position="2112"/>
        <end position="2124"/>
    </location>
</feature>
<feature type="compositionally biased region" description="Polar residues" evidence="1">
    <location>
        <begin position="2539"/>
        <end position="2551"/>
    </location>
</feature>
<feature type="compositionally biased region" description="Basic and acidic residues" evidence="1">
    <location>
        <begin position="1054"/>
        <end position="1063"/>
    </location>
</feature>
<protein>
    <submittedName>
        <fullName evidence="2">Uncharacterized protein</fullName>
    </submittedName>
</protein>
<feature type="compositionally biased region" description="Basic and acidic residues" evidence="1">
    <location>
        <begin position="1194"/>
        <end position="1205"/>
    </location>
</feature>
<feature type="region of interest" description="Disordered" evidence="1">
    <location>
        <begin position="2493"/>
        <end position="2521"/>
    </location>
</feature>
<feature type="compositionally biased region" description="Low complexity" evidence="1">
    <location>
        <begin position="3243"/>
        <end position="3252"/>
    </location>
</feature>
<feature type="region of interest" description="Disordered" evidence="1">
    <location>
        <begin position="3344"/>
        <end position="3387"/>
    </location>
</feature>
<feature type="region of interest" description="Disordered" evidence="1">
    <location>
        <begin position="2733"/>
        <end position="2825"/>
    </location>
</feature>
<feature type="region of interest" description="Disordered" evidence="1">
    <location>
        <begin position="589"/>
        <end position="620"/>
    </location>
</feature>
<feature type="compositionally biased region" description="Basic and acidic residues" evidence="1">
    <location>
        <begin position="756"/>
        <end position="802"/>
    </location>
</feature>
<feature type="compositionally biased region" description="Basic and acidic residues" evidence="1">
    <location>
        <begin position="3175"/>
        <end position="3201"/>
    </location>
</feature>